<reference evidence="1" key="1">
    <citation type="submission" date="2019-10" db="EMBL/GenBank/DDBJ databases">
        <authorList>
            <person name="Zhang R."/>
            <person name="Pan Y."/>
            <person name="Wang J."/>
            <person name="Ma R."/>
            <person name="Yu S."/>
        </authorList>
    </citation>
    <scope>NUCLEOTIDE SEQUENCE</scope>
    <source>
        <strain evidence="1">LA-IB0</strain>
        <tissue evidence="1">Leaf</tissue>
    </source>
</reference>
<sequence>MFKASLPAANFPSIKAHKKEKMAGQICYYGQLAKENGGCSFFPWLDPPMCERSKNVIPGLYIGPLDQWKKLRERLTSERGSFGFC</sequence>
<dbReference type="Proteomes" id="UP000826271">
    <property type="component" value="Unassembled WGS sequence"/>
</dbReference>
<protein>
    <submittedName>
        <fullName evidence="1">Uncharacterized protein</fullName>
    </submittedName>
</protein>
<proteinExistence type="predicted"/>
<dbReference type="EMBL" id="WHWC01000015">
    <property type="protein sequence ID" value="KAG8368804.1"/>
    <property type="molecule type" value="Genomic_DNA"/>
</dbReference>
<organism evidence="1 2">
    <name type="scientific">Buddleja alternifolia</name>
    <dbReference type="NCBI Taxonomy" id="168488"/>
    <lineage>
        <taxon>Eukaryota</taxon>
        <taxon>Viridiplantae</taxon>
        <taxon>Streptophyta</taxon>
        <taxon>Embryophyta</taxon>
        <taxon>Tracheophyta</taxon>
        <taxon>Spermatophyta</taxon>
        <taxon>Magnoliopsida</taxon>
        <taxon>eudicotyledons</taxon>
        <taxon>Gunneridae</taxon>
        <taxon>Pentapetalae</taxon>
        <taxon>asterids</taxon>
        <taxon>lamiids</taxon>
        <taxon>Lamiales</taxon>
        <taxon>Scrophulariaceae</taxon>
        <taxon>Buddlejeae</taxon>
        <taxon>Buddleja</taxon>
    </lineage>
</organism>
<gene>
    <name evidence="1" type="ORF">BUALT_Bualt15G0084800</name>
</gene>
<accession>A0AAV6WDL5</accession>
<keyword evidence="2" id="KW-1185">Reference proteome</keyword>
<comment type="caution">
    <text evidence="1">The sequence shown here is derived from an EMBL/GenBank/DDBJ whole genome shotgun (WGS) entry which is preliminary data.</text>
</comment>
<evidence type="ECO:0000313" key="2">
    <source>
        <dbReference type="Proteomes" id="UP000826271"/>
    </source>
</evidence>
<dbReference type="AlphaFoldDB" id="A0AAV6WDL5"/>
<evidence type="ECO:0000313" key="1">
    <source>
        <dbReference type="EMBL" id="KAG8368804.1"/>
    </source>
</evidence>
<name>A0AAV6WDL5_9LAMI</name>